<protein>
    <recommendedName>
        <fullName evidence="3">Ribosomal protein L7Ae/L30e/S12e/Gadd45 domain-containing protein</fullName>
    </recommendedName>
</protein>
<evidence type="ECO:0008006" key="3">
    <source>
        <dbReference type="Google" id="ProtNLM"/>
    </source>
</evidence>
<gene>
    <name evidence="1" type="ORF">RS030_152263</name>
</gene>
<organism evidence="1 2">
    <name type="scientific">Cryptosporidium xiaoi</name>
    <dbReference type="NCBI Taxonomy" id="659607"/>
    <lineage>
        <taxon>Eukaryota</taxon>
        <taxon>Sar</taxon>
        <taxon>Alveolata</taxon>
        <taxon>Apicomplexa</taxon>
        <taxon>Conoidasida</taxon>
        <taxon>Coccidia</taxon>
        <taxon>Eucoccidiorida</taxon>
        <taxon>Eimeriorina</taxon>
        <taxon>Cryptosporidiidae</taxon>
        <taxon>Cryptosporidium</taxon>
    </lineage>
</organism>
<dbReference type="EMBL" id="JAWDEY010000006">
    <property type="protein sequence ID" value="KAK6590449.1"/>
    <property type="molecule type" value="Genomic_DNA"/>
</dbReference>
<reference evidence="1 2" key="1">
    <citation type="submission" date="2023-10" db="EMBL/GenBank/DDBJ databases">
        <title>Comparative genomics analysis reveals potential genetic determinants of host preference in Cryptosporidium xiaoi.</title>
        <authorList>
            <person name="Xiao L."/>
            <person name="Li J."/>
        </authorList>
    </citation>
    <scope>NUCLEOTIDE SEQUENCE [LARGE SCALE GENOMIC DNA]</scope>
    <source>
        <strain evidence="1 2">52996</strain>
    </source>
</reference>
<dbReference type="AlphaFoldDB" id="A0AAV9Y271"/>
<evidence type="ECO:0000313" key="2">
    <source>
        <dbReference type="Proteomes" id="UP001311799"/>
    </source>
</evidence>
<comment type="caution">
    <text evidence="1">The sequence shown here is derived from an EMBL/GenBank/DDBJ whole genome shotgun (WGS) entry which is preliminary data.</text>
</comment>
<proteinExistence type="predicted"/>
<keyword evidence="2" id="KW-1185">Reference proteome</keyword>
<evidence type="ECO:0000313" key="1">
    <source>
        <dbReference type="EMBL" id="KAK6590449.1"/>
    </source>
</evidence>
<name>A0AAV9Y271_9CRYT</name>
<accession>A0AAV9Y271</accession>
<sequence>MSGVSNKKAEKKKAPRTRQSLLTSNSVKWQALNEDAQNIFLSEFNSILREVRHESANWFRPLVYIGCNEVLQNVNNICGVVIHQRLFTLGIGDHILVLCRINKIPCVILSKHEEISKWYPNPNLSFCFGLRKSVNETRLGELKTKVTIQNCEVLRIKLEALINKSKSAFEIPYLILGDNFEDNIPETKLQPPLIRSRIVEPKIEYPKSMRRKERRKLRKERRNR</sequence>
<dbReference type="Proteomes" id="UP001311799">
    <property type="component" value="Unassembled WGS sequence"/>
</dbReference>